<keyword evidence="6" id="KW-0443">Lipid metabolism</keyword>
<evidence type="ECO:0000256" key="6">
    <source>
        <dbReference type="ARBA" id="ARBA00023098"/>
    </source>
</evidence>
<evidence type="ECO:0000256" key="5">
    <source>
        <dbReference type="ARBA" id="ARBA00022990"/>
    </source>
</evidence>
<dbReference type="InterPro" id="IPR029045">
    <property type="entry name" value="ClpP/crotonase-like_dom_sf"/>
</dbReference>
<keyword evidence="8" id="KW-0413">Isomerase</keyword>
<dbReference type="AlphaFoldDB" id="A0A2T9YV27"/>
<organism evidence="9 10">
    <name type="scientific">Smittium simulii</name>
    <dbReference type="NCBI Taxonomy" id="133385"/>
    <lineage>
        <taxon>Eukaryota</taxon>
        <taxon>Fungi</taxon>
        <taxon>Fungi incertae sedis</taxon>
        <taxon>Zoopagomycota</taxon>
        <taxon>Kickxellomycotina</taxon>
        <taxon>Harpellomycetes</taxon>
        <taxon>Harpellales</taxon>
        <taxon>Legeriomycetaceae</taxon>
        <taxon>Smittium</taxon>
    </lineage>
</organism>
<evidence type="ECO:0000313" key="9">
    <source>
        <dbReference type="EMBL" id="PVU96200.1"/>
    </source>
</evidence>
<dbReference type="STRING" id="133385.A0A2T9YV27"/>
<evidence type="ECO:0000256" key="3">
    <source>
        <dbReference type="ARBA" id="ARBA00005254"/>
    </source>
</evidence>
<dbReference type="GO" id="GO:0005739">
    <property type="term" value="C:mitochondrion"/>
    <property type="evidence" value="ECO:0007669"/>
    <property type="project" value="TreeGrafter"/>
</dbReference>
<keyword evidence="7" id="KW-0576">Peroxisome</keyword>
<keyword evidence="5" id="KW-0007">Acetylation</keyword>
<dbReference type="FunFam" id="3.90.226.10:FF:000024">
    <property type="entry name" value="Delta3,5-delta2,4-dienoyl-CoA isomerase"/>
    <property type="match status" value="1"/>
</dbReference>
<evidence type="ECO:0000256" key="2">
    <source>
        <dbReference type="ARBA" id="ARBA00005005"/>
    </source>
</evidence>
<dbReference type="EMBL" id="MBFR01000038">
    <property type="protein sequence ID" value="PVU96200.1"/>
    <property type="molecule type" value="Genomic_DNA"/>
</dbReference>
<dbReference type="UniPathway" id="UPA00659"/>
<dbReference type="PANTHER" id="PTHR43149:SF1">
    <property type="entry name" value="DELTA(3,5)-DELTA(2,4)-DIENOYL-COA ISOMERASE, MITOCHONDRIAL"/>
    <property type="match status" value="1"/>
</dbReference>
<accession>A0A2T9YV27</accession>
<dbReference type="FunFam" id="1.10.12.10:FF:000004">
    <property type="entry name" value="Delta3,5-delta2,4-dienoyl-CoA isomerase"/>
    <property type="match status" value="1"/>
</dbReference>
<dbReference type="Proteomes" id="UP000245383">
    <property type="component" value="Unassembled WGS sequence"/>
</dbReference>
<dbReference type="GO" id="GO:0005777">
    <property type="term" value="C:peroxisome"/>
    <property type="evidence" value="ECO:0007669"/>
    <property type="project" value="UniProtKB-SubCell"/>
</dbReference>
<protein>
    <recommendedName>
        <fullName evidence="11">Enoyl-CoA hydratase</fullName>
    </recommendedName>
</protein>
<evidence type="ECO:0000313" key="10">
    <source>
        <dbReference type="Proteomes" id="UP000245383"/>
    </source>
</evidence>
<dbReference type="OrthoDB" id="14970at2759"/>
<evidence type="ECO:0000256" key="7">
    <source>
        <dbReference type="ARBA" id="ARBA00023140"/>
    </source>
</evidence>
<dbReference type="InterPro" id="IPR001753">
    <property type="entry name" value="Enoyl-CoA_hydra/iso"/>
</dbReference>
<comment type="pathway">
    <text evidence="2">Lipid metabolism; fatty acid beta-oxidation.</text>
</comment>
<dbReference type="InterPro" id="IPR045002">
    <property type="entry name" value="Ech1-like"/>
</dbReference>
<dbReference type="InterPro" id="IPR014748">
    <property type="entry name" value="Enoyl-CoA_hydra_C"/>
</dbReference>
<dbReference type="GO" id="GO:0006635">
    <property type="term" value="P:fatty acid beta-oxidation"/>
    <property type="evidence" value="ECO:0007669"/>
    <property type="project" value="UniProtKB-UniPathway"/>
</dbReference>
<gene>
    <name evidence="9" type="ORF">BB561_001309</name>
</gene>
<evidence type="ECO:0000256" key="8">
    <source>
        <dbReference type="ARBA" id="ARBA00023235"/>
    </source>
</evidence>
<comment type="caution">
    <text evidence="9">The sequence shown here is derived from an EMBL/GenBank/DDBJ whole genome shotgun (WGS) entry which is preliminary data.</text>
</comment>
<reference evidence="9 10" key="1">
    <citation type="journal article" date="2018" name="MBio">
        <title>Comparative Genomics Reveals the Core Gene Toolbox for the Fungus-Insect Symbiosis.</title>
        <authorList>
            <person name="Wang Y."/>
            <person name="Stata M."/>
            <person name="Wang W."/>
            <person name="Stajich J.E."/>
            <person name="White M.M."/>
            <person name="Moncalvo J.M."/>
        </authorList>
    </citation>
    <scope>NUCLEOTIDE SEQUENCE [LARGE SCALE GENOMIC DNA]</scope>
    <source>
        <strain evidence="9 10">SWE-8-4</strain>
    </source>
</reference>
<dbReference type="CDD" id="cd06558">
    <property type="entry name" value="crotonase-like"/>
    <property type="match status" value="1"/>
</dbReference>
<dbReference type="Pfam" id="PF00378">
    <property type="entry name" value="ECH_1"/>
    <property type="match status" value="1"/>
</dbReference>
<comment type="similarity">
    <text evidence="3">Belongs to the enoyl-CoA hydratase/isomerase family.</text>
</comment>
<proteinExistence type="inferred from homology"/>
<dbReference type="SUPFAM" id="SSF52096">
    <property type="entry name" value="ClpP/crotonase"/>
    <property type="match status" value="1"/>
</dbReference>
<comment type="subcellular location">
    <subcellularLocation>
        <location evidence="1">Peroxisome</location>
    </subcellularLocation>
</comment>
<name>A0A2T9YV27_9FUNG</name>
<dbReference type="Gene3D" id="3.90.226.10">
    <property type="entry name" value="2-enoyl-CoA Hydratase, Chain A, domain 1"/>
    <property type="match status" value="1"/>
</dbReference>
<evidence type="ECO:0000256" key="4">
    <source>
        <dbReference type="ARBA" id="ARBA00022832"/>
    </source>
</evidence>
<sequence>MQNILSKTFSTLALESPTAGVLMVRLNRPNRLNAISTQMWSDLKNCFNAIKTDGNVRSVVISSNGKLFCSGIDLKDSTLSAPQSDKDIARKGYYHRLSILELQESISAIEQCDKPVICAINNGCIGAGVDLATACDIRYCTQDAYFIVKEVDIGMAADVGTLQRLPKVVANDSWVREICYTAKKVYAEEAKTFGLVSSVFDTKESLEVNALNTATLIASKSPVAIVSTKHLLNYSRDHTVAEGLAYNALWNTLMHNTADMPEAITSFFAKKSPSFAKL</sequence>
<dbReference type="GO" id="GO:0051750">
    <property type="term" value="F:delta(3,5)-delta(2,4)-dienoyl-CoA isomerase activity"/>
    <property type="evidence" value="ECO:0007669"/>
    <property type="project" value="TreeGrafter"/>
</dbReference>
<dbReference type="Gene3D" id="1.10.12.10">
    <property type="entry name" value="Lyase 2-enoyl-coa Hydratase, Chain A, domain 2"/>
    <property type="match status" value="1"/>
</dbReference>
<evidence type="ECO:0000256" key="1">
    <source>
        <dbReference type="ARBA" id="ARBA00004275"/>
    </source>
</evidence>
<keyword evidence="4" id="KW-0276">Fatty acid metabolism</keyword>
<keyword evidence="10" id="KW-1185">Reference proteome</keyword>
<dbReference type="PANTHER" id="PTHR43149">
    <property type="entry name" value="ENOYL-COA HYDRATASE"/>
    <property type="match status" value="1"/>
</dbReference>
<evidence type="ECO:0008006" key="11">
    <source>
        <dbReference type="Google" id="ProtNLM"/>
    </source>
</evidence>